<dbReference type="CDD" id="cd01821">
    <property type="entry name" value="Rhamnogalacturan_acetylesterase_like"/>
    <property type="match status" value="1"/>
</dbReference>
<sequence>MKHSVAIGLVATVGALLSFQSHATSLYQAVVSSTPKAGEYGSIKDALQKAPEDKSTYSIYIKPGLYNEQIIIDRDNVHFIGAGRDRTIIAKAIAAGMKGDNGKNIGTSGSRVVEINGKDFTAQSLTIRNDFDYLTNDSKAKDDPSKIKQTQAVALLLGKKSDRSAFYDVSLEGFQDTFYSKGGRSYFNNSRISGTVDFIFGNGLVIFDNSDIVARYRPNQELPLGYLTAPSTNDKQAFGLVFINSRLIKEDNRVPAASYALGRPWHPTTTFQDGRYADPFAMGSTTFINTEMDGHIYGWDKMHGKDINGESIWFTPEDGARFSEYKSYGSGASKEGYRPQLSDNDATKFTIENMLDGWQPIFLAAQNTTVKGIVSAHLMDFPAQITLSDQYGRKASTTTDKHGAYQLKIKDFIPPFVVSAAEQNTDCLSNNTLRGICMAALYAPTKPQLEQNINININPFSDLILSDTATASGYLGPQQVVSSPKLPLIFSAEEYASSVARFHQGFDNSLHDLGLPKHFDPVQYQPQWQPAFAQLTQWLWSNRNYQTKVGEVADSTLMDRFFQPLLVPDLQGKVAAFDLSAIQKRQQQVNTVPHRVFIIGDSTASNYPQVVAPRMGWGQTFQENFDTQKVQIINGAQSGRSSRSYYNQGWFRYLSSMMRSGDYLLIQFGHNDEKCDASSAGRGPYDVANTCTYPNNADGQIQAPAGQESLSFQRSLEFFIDYAKSHKITPVLLTPVTRMKTMKGKNEFTVVSTHFTKQNSTKGFSFTGNYSQTIKDTAQANNIALLDIETRSIELANTLGEENWKDYWLAVDPIKYPYYKDRAGRLDKPDITHFQEKGAKAVAKLIAKEIRQTPKLKTLSDSTID</sequence>
<dbReference type="PANTHER" id="PTHR31321:SF57">
    <property type="entry name" value="PECTINESTERASE 53-RELATED"/>
    <property type="match status" value="1"/>
</dbReference>
<evidence type="ECO:0000256" key="2">
    <source>
        <dbReference type="ARBA" id="ARBA00022801"/>
    </source>
</evidence>
<keyword evidence="5" id="KW-0732">Signal</keyword>
<dbReference type="EMBL" id="FQVF01000005">
    <property type="protein sequence ID" value="SHF10641.1"/>
    <property type="molecule type" value="Genomic_DNA"/>
</dbReference>
<keyword evidence="2" id="KW-0378">Hydrolase</keyword>
<dbReference type="PROSITE" id="PS00503">
    <property type="entry name" value="PECTINESTERASE_2"/>
    <property type="match status" value="1"/>
</dbReference>
<dbReference type="InterPro" id="IPR036514">
    <property type="entry name" value="SGNH_hydro_sf"/>
</dbReference>
<comment type="similarity">
    <text evidence="1">Belongs to the pectinesterase family.</text>
</comment>
<evidence type="ECO:0000313" key="7">
    <source>
        <dbReference type="EMBL" id="SHF10641.1"/>
    </source>
</evidence>
<dbReference type="Proteomes" id="UP000184517">
    <property type="component" value="Unassembled WGS sequence"/>
</dbReference>
<feature type="domain" description="Pectinesterase catalytic" evidence="6">
    <location>
        <begin position="31"/>
        <end position="357"/>
    </location>
</feature>
<gene>
    <name evidence="7" type="ORF">SAMN02745753_01353</name>
</gene>
<organism evidence="7 8">
    <name type="scientific">Marinomonas polaris DSM 16579</name>
    <dbReference type="NCBI Taxonomy" id="1122206"/>
    <lineage>
        <taxon>Bacteria</taxon>
        <taxon>Pseudomonadati</taxon>
        <taxon>Pseudomonadota</taxon>
        <taxon>Gammaproteobacteria</taxon>
        <taxon>Oceanospirillales</taxon>
        <taxon>Oceanospirillaceae</taxon>
        <taxon>Marinomonas</taxon>
    </lineage>
</organism>
<dbReference type="OrthoDB" id="191551at2"/>
<keyword evidence="3" id="KW-0063">Aspartyl esterase</keyword>
<dbReference type="AlphaFoldDB" id="A0A1M4YXW4"/>
<feature type="signal peptide" evidence="5">
    <location>
        <begin position="1"/>
        <end position="23"/>
    </location>
</feature>
<dbReference type="GO" id="GO:0042545">
    <property type="term" value="P:cell wall modification"/>
    <property type="evidence" value="ECO:0007669"/>
    <property type="project" value="InterPro"/>
</dbReference>
<dbReference type="PANTHER" id="PTHR31321">
    <property type="entry name" value="ACYL-COA THIOESTER HYDROLASE YBHC-RELATED"/>
    <property type="match status" value="1"/>
</dbReference>
<name>A0A1M4YXW4_9GAMM</name>
<reference evidence="8" key="1">
    <citation type="submission" date="2016-11" db="EMBL/GenBank/DDBJ databases">
        <authorList>
            <person name="Varghese N."/>
            <person name="Submissions S."/>
        </authorList>
    </citation>
    <scope>NUCLEOTIDE SEQUENCE [LARGE SCALE GENOMIC DNA]</scope>
    <source>
        <strain evidence="8">DSM 16579</strain>
    </source>
</reference>
<dbReference type="Gene3D" id="2.160.20.10">
    <property type="entry name" value="Single-stranded right-handed beta-helix, Pectin lyase-like"/>
    <property type="match status" value="1"/>
</dbReference>
<feature type="chain" id="PRO_5012070090" evidence="5">
    <location>
        <begin position="24"/>
        <end position="865"/>
    </location>
</feature>
<dbReference type="SUPFAM" id="SSF51126">
    <property type="entry name" value="Pectin lyase-like"/>
    <property type="match status" value="1"/>
</dbReference>
<protein>
    <submittedName>
        <fullName evidence="7">Pectinesterase</fullName>
    </submittedName>
</protein>
<evidence type="ECO:0000313" key="8">
    <source>
        <dbReference type="Proteomes" id="UP000184517"/>
    </source>
</evidence>
<dbReference type="Pfam" id="PF01095">
    <property type="entry name" value="Pectinesterase"/>
    <property type="match status" value="1"/>
</dbReference>
<dbReference type="SUPFAM" id="SSF52266">
    <property type="entry name" value="SGNH hydrolase"/>
    <property type="match status" value="1"/>
</dbReference>
<dbReference type="InterPro" id="IPR001087">
    <property type="entry name" value="GDSL"/>
</dbReference>
<evidence type="ECO:0000259" key="6">
    <source>
        <dbReference type="Pfam" id="PF01095"/>
    </source>
</evidence>
<evidence type="ECO:0000256" key="1">
    <source>
        <dbReference type="ARBA" id="ARBA00008891"/>
    </source>
</evidence>
<dbReference type="InterPro" id="IPR011050">
    <property type="entry name" value="Pectin_lyase_fold/virulence"/>
</dbReference>
<dbReference type="Gene3D" id="3.40.50.1110">
    <property type="entry name" value="SGNH hydrolase"/>
    <property type="match status" value="1"/>
</dbReference>
<dbReference type="InterPro" id="IPR000070">
    <property type="entry name" value="Pectinesterase_cat"/>
</dbReference>
<dbReference type="STRING" id="1122206.SAMN02745753_01353"/>
<evidence type="ECO:0000256" key="5">
    <source>
        <dbReference type="SAM" id="SignalP"/>
    </source>
</evidence>
<evidence type="ECO:0000256" key="4">
    <source>
        <dbReference type="PROSITE-ProRule" id="PRU10040"/>
    </source>
</evidence>
<dbReference type="InterPro" id="IPR037459">
    <property type="entry name" value="RhgT-like"/>
</dbReference>
<dbReference type="InterPro" id="IPR033131">
    <property type="entry name" value="Pectinesterase_Asp_AS"/>
</dbReference>
<dbReference type="RefSeq" id="WP_072838952.1">
    <property type="nucleotide sequence ID" value="NZ_FQVF01000005.1"/>
</dbReference>
<dbReference type="Pfam" id="PF00657">
    <property type="entry name" value="Lipase_GDSL"/>
    <property type="match status" value="1"/>
</dbReference>
<dbReference type="InterPro" id="IPR012334">
    <property type="entry name" value="Pectin_lyas_fold"/>
</dbReference>
<keyword evidence="8" id="KW-1185">Reference proteome</keyword>
<dbReference type="GO" id="GO:0009279">
    <property type="term" value="C:cell outer membrane"/>
    <property type="evidence" value="ECO:0007669"/>
    <property type="project" value="TreeGrafter"/>
</dbReference>
<proteinExistence type="inferred from homology"/>
<feature type="active site" evidence="4">
    <location>
        <position position="197"/>
    </location>
</feature>
<evidence type="ECO:0000256" key="3">
    <source>
        <dbReference type="ARBA" id="ARBA00023085"/>
    </source>
</evidence>
<accession>A0A1M4YXW4</accession>
<dbReference type="GO" id="GO:0030599">
    <property type="term" value="F:pectinesterase activity"/>
    <property type="evidence" value="ECO:0007669"/>
    <property type="project" value="InterPro"/>
</dbReference>